<feature type="transmembrane region" description="Helical" evidence="9">
    <location>
        <begin position="12"/>
        <end position="32"/>
    </location>
</feature>
<dbReference type="Proteomes" id="UP000614287">
    <property type="component" value="Unassembled WGS sequence"/>
</dbReference>
<accession>A0A8J3CM41</accession>
<comment type="subcellular location">
    <subcellularLocation>
        <location evidence="1">Cell membrane</location>
        <topology evidence="1">Multi-pass membrane protein</topology>
    </subcellularLocation>
</comment>
<protein>
    <submittedName>
        <fullName evidence="10">Membrane attached sodium:dicarboxylate symporter family protein</fullName>
    </submittedName>
</protein>
<reference evidence="10" key="1">
    <citation type="journal article" date="2014" name="Int. J. Syst. Evol. Microbiol.">
        <title>Complete genome sequence of Corynebacterium casei LMG S-19264T (=DSM 44701T), isolated from a smear-ripened cheese.</title>
        <authorList>
            <consortium name="US DOE Joint Genome Institute (JGI-PGF)"/>
            <person name="Walter F."/>
            <person name="Albersmeier A."/>
            <person name="Kalinowski J."/>
            <person name="Ruckert C."/>
        </authorList>
    </citation>
    <scope>NUCLEOTIDE SEQUENCE</scope>
    <source>
        <strain evidence="10">KCTC 32501</strain>
    </source>
</reference>
<feature type="transmembrane region" description="Helical" evidence="9">
    <location>
        <begin position="52"/>
        <end position="76"/>
    </location>
</feature>
<keyword evidence="6 9" id="KW-1133">Transmembrane helix</keyword>
<dbReference type="Gene3D" id="1.10.3860.10">
    <property type="entry name" value="Sodium:dicarboxylate symporter"/>
    <property type="match status" value="1"/>
</dbReference>
<feature type="transmembrane region" description="Helical" evidence="9">
    <location>
        <begin position="208"/>
        <end position="230"/>
    </location>
</feature>
<dbReference type="PANTHER" id="PTHR42865">
    <property type="entry name" value="PROTON/GLUTAMATE-ASPARTATE SYMPORTER"/>
    <property type="match status" value="1"/>
</dbReference>
<evidence type="ECO:0000256" key="1">
    <source>
        <dbReference type="ARBA" id="ARBA00004651"/>
    </source>
</evidence>
<evidence type="ECO:0000313" key="10">
    <source>
        <dbReference type="EMBL" id="GHA70056.1"/>
    </source>
</evidence>
<evidence type="ECO:0000256" key="5">
    <source>
        <dbReference type="ARBA" id="ARBA00022847"/>
    </source>
</evidence>
<dbReference type="GO" id="GO:0005886">
    <property type="term" value="C:plasma membrane"/>
    <property type="evidence" value="ECO:0007669"/>
    <property type="project" value="UniProtKB-SubCell"/>
</dbReference>
<evidence type="ECO:0000256" key="3">
    <source>
        <dbReference type="ARBA" id="ARBA00022475"/>
    </source>
</evidence>
<feature type="transmembrane region" description="Helical" evidence="9">
    <location>
        <begin position="88"/>
        <end position="110"/>
    </location>
</feature>
<dbReference type="InterPro" id="IPR036458">
    <property type="entry name" value="Na:dicarbo_symporter_sf"/>
</dbReference>
<keyword evidence="2" id="KW-0813">Transport</keyword>
<gene>
    <name evidence="10" type="ORF">GCM10009007_08370</name>
</gene>
<keyword evidence="7 9" id="KW-0472">Membrane</keyword>
<dbReference type="Pfam" id="PF00375">
    <property type="entry name" value="SDF"/>
    <property type="match status" value="1"/>
</dbReference>
<feature type="transmembrane region" description="Helical" evidence="9">
    <location>
        <begin position="167"/>
        <end position="187"/>
    </location>
</feature>
<keyword evidence="3" id="KW-1003">Cell membrane</keyword>
<comment type="function">
    <text evidence="8">Responsible for the transport of dicarboxylates such as succinate, fumarate, and malate from the periplasm across the membrane.</text>
</comment>
<dbReference type="PANTHER" id="PTHR42865:SF7">
    <property type="entry name" value="PROTON_GLUTAMATE-ASPARTATE SYMPORTER"/>
    <property type="match status" value="1"/>
</dbReference>
<comment type="caution">
    <text evidence="10">The sequence shown here is derived from an EMBL/GenBank/DDBJ whole genome shotgun (WGS) entry which is preliminary data.</text>
</comment>
<dbReference type="AlphaFoldDB" id="A0A8J3CM41"/>
<evidence type="ECO:0000256" key="7">
    <source>
        <dbReference type="ARBA" id="ARBA00023136"/>
    </source>
</evidence>
<dbReference type="GO" id="GO:0006835">
    <property type="term" value="P:dicarboxylic acid transport"/>
    <property type="evidence" value="ECO:0007669"/>
    <property type="project" value="TreeGrafter"/>
</dbReference>
<dbReference type="PRINTS" id="PR00173">
    <property type="entry name" value="EDTRNSPORT"/>
</dbReference>
<dbReference type="RefSeq" id="WP_229809714.1">
    <property type="nucleotide sequence ID" value="NZ_BMZG01000004.1"/>
</dbReference>
<evidence type="ECO:0000313" key="11">
    <source>
        <dbReference type="Proteomes" id="UP000614287"/>
    </source>
</evidence>
<keyword evidence="5" id="KW-0769">Symport</keyword>
<evidence type="ECO:0000256" key="8">
    <source>
        <dbReference type="ARBA" id="ARBA00053346"/>
    </source>
</evidence>
<dbReference type="SUPFAM" id="SSF118215">
    <property type="entry name" value="Proton glutamate symport protein"/>
    <property type="match status" value="1"/>
</dbReference>
<evidence type="ECO:0000256" key="4">
    <source>
        <dbReference type="ARBA" id="ARBA00022692"/>
    </source>
</evidence>
<organism evidence="10 11">
    <name type="scientific">Formosimonas limnophila</name>
    <dbReference type="NCBI Taxonomy" id="1384487"/>
    <lineage>
        <taxon>Bacteria</taxon>
        <taxon>Pseudomonadati</taxon>
        <taxon>Pseudomonadota</taxon>
        <taxon>Betaproteobacteria</taxon>
        <taxon>Burkholderiales</taxon>
        <taxon>Burkholderiaceae</taxon>
        <taxon>Formosimonas</taxon>
    </lineage>
</organism>
<evidence type="ECO:0000256" key="6">
    <source>
        <dbReference type="ARBA" id="ARBA00022989"/>
    </source>
</evidence>
<keyword evidence="4 9" id="KW-0812">Transmembrane</keyword>
<evidence type="ECO:0000256" key="9">
    <source>
        <dbReference type="SAM" id="Phobius"/>
    </source>
</evidence>
<reference evidence="10" key="2">
    <citation type="submission" date="2020-09" db="EMBL/GenBank/DDBJ databases">
        <authorList>
            <person name="Sun Q."/>
            <person name="Kim S."/>
        </authorList>
    </citation>
    <scope>NUCLEOTIDE SEQUENCE</scope>
    <source>
        <strain evidence="10">KCTC 32501</strain>
    </source>
</reference>
<dbReference type="GO" id="GO:0015293">
    <property type="term" value="F:symporter activity"/>
    <property type="evidence" value="ECO:0007669"/>
    <property type="project" value="UniProtKB-KW"/>
</dbReference>
<keyword evidence="11" id="KW-1185">Reference proteome</keyword>
<sequence length="456" mass="48368">MANMNSSSKGGSGRLAIYIIIAMILGIIFGYLVNTKAINVDMSYIGLLSTLFLRAIKMIIAPLVFSTLVVGIAQMGQGKAVGRVGLKALGWFIIASVVSLFLGLIFANLFQPGVGSTLQPLTPEQIAAGKGKLDGFAQGVKDSGFVAFITAQLIPTSFADAASGNKLLQIVFFSVFFGVALGALGPVGKGLVDILEQLSHVMIKITGYVMKAAPFAVFAAISTVVAQQGLGVLVTYGKFMGTFYIALFVLWALLVFVGYLFLGKRVFTLLKEIKEAFFLSFATASSEAAYPKILDALDRFGVNRKISSFVMPLGYSFNLDGSMMYCTFAALFIAQFYGIHLDFGTQLAMLFTLMVTSKGMAGIPSASLVVIAGTLAQFGLPVEGMLLILGVDRFLDMGRSATNAVGNSVASAVIGKWEGELLSVEDAAKRAAMIEEEAAATLSHHVESDKGHHNMG</sequence>
<feature type="transmembrane region" description="Helical" evidence="9">
    <location>
        <begin position="242"/>
        <end position="262"/>
    </location>
</feature>
<name>A0A8J3CM41_9BURK</name>
<dbReference type="FunFam" id="1.10.3860.10:FF:000001">
    <property type="entry name" value="C4-dicarboxylate transport protein"/>
    <property type="match status" value="1"/>
</dbReference>
<dbReference type="EMBL" id="BMZG01000004">
    <property type="protein sequence ID" value="GHA70056.1"/>
    <property type="molecule type" value="Genomic_DNA"/>
</dbReference>
<dbReference type="InterPro" id="IPR001991">
    <property type="entry name" value="Na-dicarboxylate_symporter"/>
</dbReference>
<feature type="transmembrane region" description="Helical" evidence="9">
    <location>
        <begin position="361"/>
        <end position="389"/>
    </location>
</feature>
<proteinExistence type="predicted"/>
<evidence type="ECO:0000256" key="2">
    <source>
        <dbReference type="ARBA" id="ARBA00022448"/>
    </source>
</evidence>